<dbReference type="EMBL" id="JBHLWQ010000183">
    <property type="protein sequence ID" value="MFC0202296.1"/>
    <property type="molecule type" value="Genomic_DNA"/>
</dbReference>
<feature type="region of interest" description="Disordered" evidence="1">
    <location>
        <begin position="131"/>
        <end position="151"/>
    </location>
</feature>
<dbReference type="RefSeq" id="WP_265506942.1">
    <property type="nucleotide sequence ID" value="NZ_JAOTBE010000020.1"/>
</dbReference>
<evidence type="ECO:0000313" key="2">
    <source>
        <dbReference type="EMBL" id="MFC0202296.1"/>
    </source>
</evidence>
<gene>
    <name evidence="2" type="ORF">ACFFIZ_18810</name>
</gene>
<protein>
    <submittedName>
        <fullName evidence="2">Uncharacterized protein</fullName>
    </submittedName>
</protein>
<organism evidence="2 3">
    <name type="scientific">Paracoccus rhizosphaerae</name>
    <dbReference type="NCBI Taxonomy" id="1133347"/>
    <lineage>
        <taxon>Bacteria</taxon>
        <taxon>Pseudomonadati</taxon>
        <taxon>Pseudomonadota</taxon>
        <taxon>Alphaproteobacteria</taxon>
        <taxon>Rhodobacterales</taxon>
        <taxon>Paracoccaceae</taxon>
        <taxon>Paracoccus</taxon>
    </lineage>
</organism>
<proteinExistence type="predicted"/>
<feature type="compositionally biased region" description="Low complexity" evidence="1">
    <location>
        <begin position="133"/>
        <end position="151"/>
    </location>
</feature>
<evidence type="ECO:0000256" key="1">
    <source>
        <dbReference type="SAM" id="MobiDB-lite"/>
    </source>
</evidence>
<comment type="caution">
    <text evidence="2">The sequence shown here is derived from an EMBL/GenBank/DDBJ whole genome shotgun (WGS) entry which is preliminary data.</text>
</comment>
<name>A0ABV6CSR4_9RHOB</name>
<sequence length="161" mass="17291">MARILADLSEDLPNIRKRGDAFPLTTVGRRVQSDQWKTPGAADIARHLHSGSAYQHSQGTIASVRQDGVQQPSDTITDLVEIKPALEVLAQAEARLADAFELAEVDWSLPARVDAALPQFGLSADPQAPLTVGRSAQSRGSRRSCGSGSLTSRCWTSRSTI</sequence>
<reference evidence="2 3" key="1">
    <citation type="submission" date="2024-09" db="EMBL/GenBank/DDBJ databases">
        <authorList>
            <person name="Sun Q."/>
            <person name="Mori K."/>
        </authorList>
    </citation>
    <scope>NUCLEOTIDE SEQUENCE [LARGE SCALE GENOMIC DNA]</scope>
    <source>
        <strain evidence="2 3">CCM 7904</strain>
    </source>
</reference>
<dbReference type="Proteomes" id="UP001589795">
    <property type="component" value="Unassembled WGS sequence"/>
</dbReference>
<keyword evidence="3" id="KW-1185">Reference proteome</keyword>
<accession>A0ABV6CSR4</accession>
<evidence type="ECO:0000313" key="3">
    <source>
        <dbReference type="Proteomes" id="UP001589795"/>
    </source>
</evidence>